<comment type="caution">
    <text evidence="1">The sequence shown here is derived from an EMBL/GenBank/DDBJ whole genome shotgun (WGS) entry which is preliminary data.</text>
</comment>
<evidence type="ECO:0000313" key="2">
    <source>
        <dbReference type="Proteomes" id="UP000637423"/>
    </source>
</evidence>
<keyword evidence="2" id="KW-1185">Reference proteome</keyword>
<reference evidence="1" key="2">
    <citation type="submission" date="2020-09" db="EMBL/GenBank/DDBJ databases">
        <authorList>
            <person name="Sun Q."/>
            <person name="Zhou Y."/>
        </authorList>
    </citation>
    <scope>NUCLEOTIDE SEQUENCE</scope>
    <source>
        <strain evidence="1">CGMCC 1.10998</strain>
    </source>
</reference>
<accession>A0A916XP00</accession>
<dbReference type="InterPro" id="IPR045584">
    <property type="entry name" value="Pilin-like"/>
</dbReference>
<dbReference type="Proteomes" id="UP000637423">
    <property type="component" value="Unassembled WGS sequence"/>
</dbReference>
<organism evidence="1 2">
    <name type="scientific">Undibacterium terreum</name>
    <dbReference type="NCBI Taxonomy" id="1224302"/>
    <lineage>
        <taxon>Bacteria</taxon>
        <taxon>Pseudomonadati</taxon>
        <taxon>Pseudomonadota</taxon>
        <taxon>Betaproteobacteria</taxon>
        <taxon>Burkholderiales</taxon>
        <taxon>Oxalobacteraceae</taxon>
        <taxon>Undibacterium</taxon>
    </lineage>
</organism>
<proteinExistence type="predicted"/>
<dbReference type="SUPFAM" id="SSF54523">
    <property type="entry name" value="Pili subunits"/>
    <property type="match status" value="1"/>
</dbReference>
<dbReference type="EMBL" id="BMED01000004">
    <property type="protein sequence ID" value="GGC87202.1"/>
    <property type="molecule type" value="Genomic_DNA"/>
</dbReference>
<dbReference type="AlphaFoldDB" id="A0A916XP00"/>
<protein>
    <submittedName>
        <fullName evidence="1">Type II secretion system pseudopilin PulG</fullName>
    </submittedName>
</protein>
<gene>
    <name evidence="1" type="primary">pulG</name>
    <name evidence="1" type="ORF">GCM10011396_38090</name>
</gene>
<reference evidence="1" key="1">
    <citation type="journal article" date="2014" name="Int. J. Syst. Evol. Microbiol.">
        <title>Complete genome sequence of Corynebacterium casei LMG S-19264T (=DSM 44701T), isolated from a smear-ripened cheese.</title>
        <authorList>
            <consortium name="US DOE Joint Genome Institute (JGI-PGF)"/>
            <person name="Walter F."/>
            <person name="Albersmeier A."/>
            <person name="Kalinowski J."/>
            <person name="Ruckert C."/>
        </authorList>
    </citation>
    <scope>NUCLEOTIDE SEQUENCE</scope>
    <source>
        <strain evidence="1">CGMCC 1.10998</strain>
    </source>
</reference>
<name>A0A916XP00_9BURK</name>
<sequence length="141" mass="15484">MVILGLLATVAMPLAETTVRRQKETELRLALREIRQGIDAYKQAVAAGKITTQPSDSGYPPSMIELVSGVDDLSQPGRRLYFLRRVPRDPFASDAIVNAIDTWGKRSYASPPTNPTAGVDLFDVYSLSTQTGLNGVPYKDW</sequence>
<evidence type="ECO:0000313" key="1">
    <source>
        <dbReference type="EMBL" id="GGC87202.1"/>
    </source>
</evidence>